<accession>A0ACC0K0Y0</accession>
<name>A0ACC0K0Y0_CHOFU</name>
<proteinExistence type="predicted"/>
<protein>
    <submittedName>
        <fullName evidence="1">Uncharacterized protein</fullName>
    </submittedName>
</protein>
<comment type="caution">
    <text evidence="1">The sequence shown here is derived from an EMBL/GenBank/DDBJ whole genome shotgun (WGS) entry which is preliminary data.</text>
</comment>
<dbReference type="Proteomes" id="UP001064048">
    <property type="component" value="Chromosome Z"/>
</dbReference>
<sequence length="687" mass="76822">MNTSGSWMLLFFVGCVSMAAAGPAVARQATTKHSPDLCHPLVIAHRGASGYVPEHTLAAYSLAILMGADYVEPDVVMTSDGHLVARHDNELGDTTDVSKHPEFADRLRTQIVDGRQLTDWFVEDFTLAELKTLRAVERLPGTRPGNARMDGAFDVPTIQEIIDLVKSMEISQHRTIGIYPEIKHSTHFQNLGLAMEAPLVDLLHKNGYVGVDAPIYIQSFEVNNLKELNKITDLKLLQLYGSNQSNQPFDQATAGTSLTYGEMATAEGLKQVANYAYAVGPDKSYIIPRDENDRLGTPTNFVAEAHAAGLKVHPYTFRSENPFLPAEFRTSNASDLAAIGDLRGELNAFLATGIDGLFADQPDIPARMRGPYVKTIYKSQKDNNLLFIFLILKRDNHEVEALKQHQGLAHNYPDTSYQYINQIAPKYKSLNMEKPVEEQEHNSVVDDSSKRELQEAKARIEQLEKKIAILEGRIPQKYPEVKYLGYKERKRILADEIYHLASPASPPHYMQNPVKTIKTNTLGTINMLGPRACYDEGKRVAETLAYAYAKQENVSVRVARIFNTYGPRMHVSDGHLVNGLLSLMSSSYTLPVNIGNPVEHTIEEFAMIIKNIVPGCRSTVATGAAVEDDPQRRRPDITVAETHLHWSPKVSLEEGLQRTIDYFREELSRTTFYNNQTYMDTKIKGPH</sequence>
<organism evidence="1 2">
    <name type="scientific">Choristoneura fumiferana</name>
    <name type="common">Spruce budworm moth</name>
    <name type="synonym">Archips fumiferana</name>
    <dbReference type="NCBI Taxonomy" id="7141"/>
    <lineage>
        <taxon>Eukaryota</taxon>
        <taxon>Metazoa</taxon>
        <taxon>Ecdysozoa</taxon>
        <taxon>Arthropoda</taxon>
        <taxon>Hexapoda</taxon>
        <taxon>Insecta</taxon>
        <taxon>Pterygota</taxon>
        <taxon>Neoptera</taxon>
        <taxon>Endopterygota</taxon>
        <taxon>Lepidoptera</taxon>
        <taxon>Glossata</taxon>
        <taxon>Ditrysia</taxon>
        <taxon>Tortricoidea</taxon>
        <taxon>Tortricidae</taxon>
        <taxon>Tortricinae</taxon>
        <taxon>Choristoneura</taxon>
    </lineage>
</organism>
<reference evidence="1 2" key="1">
    <citation type="journal article" date="2022" name="Genome Biol. Evol.">
        <title>The Spruce Budworm Genome: Reconstructing the Evolutionary History of Antifreeze Proteins.</title>
        <authorList>
            <person name="Beliveau C."/>
            <person name="Gagne P."/>
            <person name="Picq S."/>
            <person name="Vernygora O."/>
            <person name="Keeling C.I."/>
            <person name="Pinkney K."/>
            <person name="Doucet D."/>
            <person name="Wen F."/>
            <person name="Johnston J.S."/>
            <person name="Maaroufi H."/>
            <person name="Boyle B."/>
            <person name="Laroche J."/>
            <person name="Dewar K."/>
            <person name="Juretic N."/>
            <person name="Blackburn G."/>
            <person name="Nisole A."/>
            <person name="Brunet B."/>
            <person name="Brandao M."/>
            <person name="Lumley L."/>
            <person name="Duan J."/>
            <person name="Quan G."/>
            <person name="Lucarotti C.J."/>
            <person name="Roe A.D."/>
            <person name="Sperling F.A.H."/>
            <person name="Levesque R.C."/>
            <person name="Cusson M."/>
        </authorList>
    </citation>
    <scope>NUCLEOTIDE SEQUENCE [LARGE SCALE GENOMIC DNA]</scope>
    <source>
        <strain evidence="1">Glfc:IPQL:Cfum</strain>
    </source>
</reference>
<gene>
    <name evidence="1" type="ORF">MSG28_000410</name>
</gene>
<keyword evidence="2" id="KW-1185">Reference proteome</keyword>
<dbReference type="EMBL" id="CM046131">
    <property type="protein sequence ID" value="KAI8429946.1"/>
    <property type="molecule type" value="Genomic_DNA"/>
</dbReference>
<evidence type="ECO:0000313" key="2">
    <source>
        <dbReference type="Proteomes" id="UP001064048"/>
    </source>
</evidence>
<evidence type="ECO:0000313" key="1">
    <source>
        <dbReference type="EMBL" id="KAI8429946.1"/>
    </source>
</evidence>